<dbReference type="STRING" id="173990.SAMN05660691_02055"/>
<sequence>MRIESFRDLLNWTSGYHQHLSHCLARSAKHHSDERSKMLLDHLADKEIQLSDTVSGFKEIAADNALSTWCTEHLDQHPLLDNTVDDKAFAAMTNAEIITEVENLHQQLILLYQNLLGRSHPPQMQQLLVEIHDLEKSEAQQMMQGANRLEDI</sequence>
<name>A0A1H6LYK9_9GAMM</name>
<accession>A0A1H6LYK9</accession>
<evidence type="ECO:0000313" key="2">
    <source>
        <dbReference type="Proteomes" id="UP000199371"/>
    </source>
</evidence>
<reference evidence="2" key="1">
    <citation type="submission" date="2016-10" db="EMBL/GenBank/DDBJ databases">
        <authorList>
            <person name="Varghese N."/>
            <person name="Submissions S."/>
        </authorList>
    </citation>
    <scope>NUCLEOTIDE SEQUENCE [LARGE SCALE GENOMIC DNA]</scope>
    <source>
        <strain evidence="2">DSM 17616</strain>
    </source>
</reference>
<keyword evidence="2" id="KW-1185">Reference proteome</keyword>
<gene>
    <name evidence="1" type="ORF">SAMN05660691_02055</name>
</gene>
<protein>
    <recommendedName>
        <fullName evidence="3">ATPase</fullName>
    </recommendedName>
</protein>
<evidence type="ECO:0008006" key="3">
    <source>
        <dbReference type="Google" id="ProtNLM"/>
    </source>
</evidence>
<dbReference type="AlphaFoldDB" id="A0A1H6LYK9"/>
<dbReference type="RefSeq" id="WP_143039942.1">
    <property type="nucleotide sequence ID" value="NZ_FNXF01000006.1"/>
</dbReference>
<dbReference type="EMBL" id="FNXF01000006">
    <property type="protein sequence ID" value="SEH89985.1"/>
    <property type="molecule type" value="Genomic_DNA"/>
</dbReference>
<dbReference type="OrthoDB" id="278693at2"/>
<organism evidence="1 2">
    <name type="scientific">Rheinheimera pacifica</name>
    <dbReference type="NCBI Taxonomy" id="173990"/>
    <lineage>
        <taxon>Bacteria</taxon>
        <taxon>Pseudomonadati</taxon>
        <taxon>Pseudomonadota</taxon>
        <taxon>Gammaproteobacteria</taxon>
        <taxon>Chromatiales</taxon>
        <taxon>Chromatiaceae</taxon>
        <taxon>Rheinheimera</taxon>
    </lineage>
</organism>
<dbReference type="Proteomes" id="UP000199371">
    <property type="component" value="Unassembled WGS sequence"/>
</dbReference>
<proteinExistence type="predicted"/>
<evidence type="ECO:0000313" key="1">
    <source>
        <dbReference type="EMBL" id="SEH89985.1"/>
    </source>
</evidence>